<reference evidence="1 2" key="1">
    <citation type="journal article" date="2016" name="Mol. Biol. Evol.">
        <title>Comparative Genomics of Early-Diverging Mushroom-Forming Fungi Provides Insights into the Origins of Lignocellulose Decay Capabilities.</title>
        <authorList>
            <person name="Nagy L.G."/>
            <person name="Riley R."/>
            <person name="Tritt A."/>
            <person name="Adam C."/>
            <person name="Daum C."/>
            <person name="Floudas D."/>
            <person name="Sun H."/>
            <person name="Yadav J.S."/>
            <person name="Pangilinan J."/>
            <person name="Larsson K.H."/>
            <person name="Matsuura K."/>
            <person name="Barry K."/>
            <person name="Labutti K."/>
            <person name="Kuo R."/>
            <person name="Ohm R.A."/>
            <person name="Bhattacharya S.S."/>
            <person name="Shirouzu T."/>
            <person name="Yoshinaga Y."/>
            <person name="Martin F.M."/>
            <person name="Grigoriev I.V."/>
            <person name="Hibbett D.S."/>
        </authorList>
    </citation>
    <scope>NUCLEOTIDE SEQUENCE [LARGE SCALE GENOMIC DNA]</scope>
    <source>
        <strain evidence="1 2">CBS 109695</strain>
    </source>
</reference>
<proteinExistence type="predicted"/>
<accession>A0A166L6S3</accession>
<dbReference type="AlphaFoldDB" id="A0A166L6S3"/>
<name>A0A166L6S3_9AGAM</name>
<gene>
    <name evidence="1" type="ORF">FIBSPDRAFT_859398</name>
</gene>
<keyword evidence="2" id="KW-1185">Reference proteome</keyword>
<sequence>MDFVKDHMSEKMNLFQSFDDKIAAHKGVLKSRAEMLDEARAGLIANGKALA</sequence>
<protein>
    <submittedName>
        <fullName evidence="1">Uncharacterized protein</fullName>
    </submittedName>
</protein>
<evidence type="ECO:0000313" key="2">
    <source>
        <dbReference type="Proteomes" id="UP000076532"/>
    </source>
</evidence>
<evidence type="ECO:0000313" key="1">
    <source>
        <dbReference type="EMBL" id="KZP22632.1"/>
    </source>
</evidence>
<dbReference type="Proteomes" id="UP000076532">
    <property type="component" value="Unassembled WGS sequence"/>
</dbReference>
<dbReference type="EMBL" id="KV417538">
    <property type="protein sequence ID" value="KZP22632.1"/>
    <property type="molecule type" value="Genomic_DNA"/>
</dbReference>
<organism evidence="1 2">
    <name type="scientific">Athelia psychrophila</name>
    <dbReference type="NCBI Taxonomy" id="1759441"/>
    <lineage>
        <taxon>Eukaryota</taxon>
        <taxon>Fungi</taxon>
        <taxon>Dikarya</taxon>
        <taxon>Basidiomycota</taxon>
        <taxon>Agaricomycotina</taxon>
        <taxon>Agaricomycetes</taxon>
        <taxon>Agaricomycetidae</taxon>
        <taxon>Atheliales</taxon>
        <taxon>Atheliaceae</taxon>
        <taxon>Athelia</taxon>
    </lineage>
</organism>